<dbReference type="PIRSF" id="PIRSF000390">
    <property type="entry name" value="PLP_StrS"/>
    <property type="match status" value="1"/>
</dbReference>
<comment type="caution">
    <text evidence="6">The sequence shown here is derived from an EMBL/GenBank/DDBJ whole genome shotgun (WGS) entry which is preliminary data.</text>
</comment>
<dbReference type="SUPFAM" id="SSF53383">
    <property type="entry name" value="PLP-dependent transferases"/>
    <property type="match status" value="1"/>
</dbReference>
<accession>A0A367PZJ1</accession>
<dbReference type="PANTHER" id="PTHR30244">
    <property type="entry name" value="TRANSAMINASE"/>
    <property type="match status" value="1"/>
</dbReference>
<evidence type="ECO:0000313" key="6">
    <source>
        <dbReference type="EMBL" id="RCJ17326.1"/>
    </source>
</evidence>
<name>A0A367PZJ1_9NOSO</name>
<dbReference type="InterPro" id="IPR015422">
    <property type="entry name" value="PyrdxlP-dep_Trfase_small"/>
</dbReference>
<evidence type="ECO:0000256" key="3">
    <source>
        <dbReference type="PIRSR" id="PIRSR000390-1"/>
    </source>
</evidence>
<evidence type="ECO:0000256" key="5">
    <source>
        <dbReference type="RuleBase" id="RU004508"/>
    </source>
</evidence>
<dbReference type="EMBL" id="LXQD01000359">
    <property type="protein sequence ID" value="RCJ17326.1"/>
    <property type="molecule type" value="Genomic_DNA"/>
</dbReference>
<comment type="similarity">
    <text evidence="2 5">Belongs to the DegT/DnrJ/EryC1 family.</text>
</comment>
<dbReference type="Pfam" id="PF01041">
    <property type="entry name" value="DegT_DnrJ_EryC1"/>
    <property type="match status" value="1"/>
</dbReference>
<sequence length="382" mass="41657">MIQSVNSVPAFDIKQQYEIIEAEVSAAVLEVLASGRYIGGPLVESFEQQFAAYHGVTNCIACNSGTDALYLALRALEVGVGDEVITTPFTFVATAEVISAVGAKPIFVDIETTTFNLDLQQVTAAITPNTKAIIPVHLFGQPVDMTALMTIAQSHNLAVIEDCAQSTGATWDDGKVGSIGHIGCFSFYPTKNLGGCGDGGAITTNDPAIAAKLRVLKEHGQKNRYYYEEIGVNSRLDALQAAILQIKLRHLDTWNSQRRAIATYYQQFLSQVPGIIAPQELAGGLSVWNQYTIRISSEGRNGSSNTYRDTVRSQLQERGVSTMVYYPHPLHLQPVYQHLGYQPGQLPVAEQACREVLSLPMFPELTTPQQDQVIYALKDCLA</sequence>
<dbReference type="CDD" id="cd00616">
    <property type="entry name" value="AHBA_syn"/>
    <property type="match status" value="1"/>
</dbReference>
<evidence type="ECO:0000256" key="2">
    <source>
        <dbReference type="ARBA" id="ARBA00037999"/>
    </source>
</evidence>
<proteinExistence type="inferred from homology"/>
<dbReference type="Gene3D" id="3.40.640.10">
    <property type="entry name" value="Type I PLP-dependent aspartate aminotransferase-like (Major domain)"/>
    <property type="match status" value="1"/>
</dbReference>
<dbReference type="Proteomes" id="UP000252107">
    <property type="component" value="Unassembled WGS sequence"/>
</dbReference>
<keyword evidence="1 4" id="KW-0663">Pyridoxal phosphate</keyword>
<organism evidence="6 7">
    <name type="scientific">Nostoc minutum NIES-26</name>
    <dbReference type="NCBI Taxonomy" id="1844469"/>
    <lineage>
        <taxon>Bacteria</taxon>
        <taxon>Bacillati</taxon>
        <taxon>Cyanobacteriota</taxon>
        <taxon>Cyanophyceae</taxon>
        <taxon>Nostocales</taxon>
        <taxon>Nostocaceae</taxon>
        <taxon>Nostoc</taxon>
    </lineage>
</organism>
<evidence type="ECO:0000313" key="7">
    <source>
        <dbReference type="Proteomes" id="UP000252107"/>
    </source>
</evidence>
<dbReference type="InterPro" id="IPR015421">
    <property type="entry name" value="PyrdxlP-dep_Trfase_major"/>
</dbReference>
<dbReference type="FunFam" id="3.40.640.10:FF:000089">
    <property type="entry name" value="Aminotransferase, DegT/DnrJ/EryC1/StrS family"/>
    <property type="match status" value="1"/>
</dbReference>
<dbReference type="PANTHER" id="PTHR30244:SF36">
    <property type="entry name" value="3-OXO-GLUCOSE-6-PHOSPHATE:GLUTAMATE AMINOTRANSFERASE"/>
    <property type="match status" value="1"/>
</dbReference>
<dbReference type="GO" id="GO:0030170">
    <property type="term" value="F:pyridoxal phosphate binding"/>
    <property type="evidence" value="ECO:0007669"/>
    <property type="project" value="UniProtKB-ARBA"/>
</dbReference>
<dbReference type="InterPro" id="IPR015424">
    <property type="entry name" value="PyrdxlP-dep_Trfase"/>
</dbReference>
<dbReference type="GO" id="GO:0008483">
    <property type="term" value="F:transaminase activity"/>
    <property type="evidence" value="ECO:0007669"/>
    <property type="project" value="TreeGrafter"/>
</dbReference>
<protein>
    <submittedName>
        <fullName evidence="6">Cys/Met metabolism pyridoxal-phosphate-dependent enzyme</fullName>
    </submittedName>
</protein>
<dbReference type="InterPro" id="IPR000653">
    <property type="entry name" value="DegT/StrS_aminotransferase"/>
</dbReference>
<evidence type="ECO:0000256" key="1">
    <source>
        <dbReference type="ARBA" id="ARBA00022898"/>
    </source>
</evidence>
<dbReference type="GO" id="GO:0000271">
    <property type="term" value="P:polysaccharide biosynthetic process"/>
    <property type="evidence" value="ECO:0007669"/>
    <property type="project" value="TreeGrafter"/>
</dbReference>
<reference evidence="6" key="1">
    <citation type="submission" date="2016-04" db="EMBL/GenBank/DDBJ databases">
        <authorList>
            <person name="Tabuchi Yagui T.R."/>
        </authorList>
    </citation>
    <scope>NUCLEOTIDE SEQUENCE [LARGE SCALE GENOMIC DNA]</scope>
    <source>
        <strain evidence="6">NIES-26</strain>
    </source>
</reference>
<gene>
    <name evidence="6" type="ORF">A6770_34335</name>
</gene>
<feature type="active site" description="Proton acceptor" evidence="3">
    <location>
        <position position="191"/>
    </location>
</feature>
<keyword evidence="7" id="KW-1185">Reference proteome</keyword>
<evidence type="ECO:0000256" key="4">
    <source>
        <dbReference type="PIRSR" id="PIRSR000390-2"/>
    </source>
</evidence>
<dbReference type="AlphaFoldDB" id="A0A367PZJ1"/>
<feature type="modified residue" description="N6-(pyridoxal phosphate)lysine" evidence="4">
    <location>
        <position position="191"/>
    </location>
</feature>
<dbReference type="Gene3D" id="3.90.1150.10">
    <property type="entry name" value="Aspartate Aminotransferase, domain 1"/>
    <property type="match status" value="1"/>
</dbReference>